<keyword evidence="1" id="KW-0521">NADP</keyword>
<evidence type="ECO:0000313" key="4">
    <source>
        <dbReference type="EMBL" id="KAK5061603.1"/>
    </source>
</evidence>
<evidence type="ECO:0000256" key="2">
    <source>
        <dbReference type="ARBA" id="ARBA00023002"/>
    </source>
</evidence>
<evidence type="ECO:0000259" key="3">
    <source>
        <dbReference type="Pfam" id="PF05368"/>
    </source>
</evidence>
<dbReference type="RefSeq" id="XP_064710700.1">
    <property type="nucleotide sequence ID" value="XM_064851697.1"/>
</dbReference>
<dbReference type="PANTHER" id="PTHR47706:SF9">
    <property type="entry name" value="NMRA-LIKE DOMAIN-CONTAINING PROTEIN-RELATED"/>
    <property type="match status" value="1"/>
</dbReference>
<sequence length="303" mass="33144">MALRNITLIGASGRLGGTILSALLAEPSFTVTIVARSSSKATFPSGAATQKVSDDFTEEELIPVLQGQDAVITTVSGTNSALQTRIADAALKAGVQRFIPADFGSFDSSSELSLRMMPQYKAKGDVREYLEGLAERDASGKFSWTALVSGHFFDYLDGGLLQVFPDRSYARIFDGGDIKWSATTLETVAKATVQVLLKAQETRNKRLFVQSFLITQNQLLEVLEKVTERKWDVEHVESEKFMVETKALIEREPGNAVAREDLVGVVGIVEGNWEEKDSFANALLGLQEEDLEEVVRKTLGSSK</sequence>
<dbReference type="CDD" id="cd05259">
    <property type="entry name" value="PCBER_SDR_a"/>
    <property type="match status" value="1"/>
</dbReference>
<dbReference type="GO" id="GO:0016491">
    <property type="term" value="F:oxidoreductase activity"/>
    <property type="evidence" value="ECO:0007669"/>
    <property type="project" value="UniProtKB-KW"/>
</dbReference>
<dbReference type="InterPro" id="IPR008030">
    <property type="entry name" value="NmrA-like"/>
</dbReference>
<dbReference type="Gene3D" id="3.90.25.10">
    <property type="entry name" value="UDP-galactose 4-epimerase, domain 1"/>
    <property type="match status" value="1"/>
</dbReference>
<dbReference type="GeneID" id="89976312"/>
<feature type="domain" description="NmrA-like" evidence="3">
    <location>
        <begin position="5"/>
        <end position="241"/>
    </location>
</feature>
<keyword evidence="2" id="KW-0560">Oxidoreductase</keyword>
<keyword evidence="5" id="KW-1185">Reference proteome</keyword>
<dbReference type="Proteomes" id="UP001358417">
    <property type="component" value="Unassembled WGS sequence"/>
</dbReference>
<dbReference type="InterPro" id="IPR051609">
    <property type="entry name" value="NmrA/Isoflavone_reductase-like"/>
</dbReference>
<name>A0AAV9NN39_9EURO</name>
<dbReference type="AlphaFoldDB" id="A0AAV9NN39"/>
<reference evidence="4 5" key="1">
    <citation type="submission" date="2023-08" db="EMBL/GenBank/DDBJ databases">
        <title>Black Yeasts Isolated from many extreme environments.</title>
        <authorList>
            <person name="Coleine C."/>
            <person name="Stajich J.E."/>
            <person name="Selbmann L."/>
        </authorList>
    </citation>
    <scope>NUCLEOTIDE SEQUENCE [LARGE SCALE GENOMIC DNA]</scope>
    <source>
        <strain evidence="4 5">CCFEE 5792</strain>
    </source>
</reference>
<dbReference type="PANTHER" id="PTHR47706">
    <property type="entry name" value="NMRA-LIKE FAMILY PROTEIN"/>
    <property type="match status" value="1"/>
</dbReference>
<dbReference type="EMBL" id="JAVRRD010000003">
    <property type="protein sequence ID" value="KAK5061603.1"/>
    <property type="molecule type" value="Genomic_DNA"/>
</dbReference>
<dbReference type="InterPro" id="IPR036291">
    <property type="entry name" value="NAD(P)-bd_dom_sf"/>
</dbReference>
<protein>
    <recommendedName>
        <fullName evidence="3">NmrA-like domain-containing protein</fullName>
    </recommendedName>
</protein>
<evidence type="ECO:0000256" key="1">
    <source>
        <dbReference type="ARBA" id="ARBA00022857"/>
    </source>
</evidence>
<organism evidence="4 5">
    <name type="scientific">Exophiala bonariae</name>
    <dbReference type="NCBI Taxonomy" id="1690606"/>
    <lineage>
        <taxon>Eukaryota</taxon>
        <taxon>Fungi</taxon>
        <taxon>Dikarya</taxon>
        <taxon>Ascomycota</taxon>
        <taxon>Pezizomycotina</taxon>
        <taxon>Eurotiomycetes</taxon>
        <taxon>Chaetothyriomycetidae</taxon>
        <taxon>Chaetothyriales</taxon>
        <taxon>Herpotrichiellaceae</taxon>
        <taxon>Exophiala</taxon>
    </lineage>
</organism>
<dbReference type="SUPFAM" id="SSF51735">
    <property type="entry name" value="NAD(P)-binding Rossmann-fold domains"/>
    <property type="match status" value="1"/>
</dbReference>
<proteinExistence type="predicted"/>
<dbReference type="InterPro" id="IPR045312">
    <property type="entry name" value="PCBER-like"/>
</dbReference>
<evidence type="ECO:0000313" key="5">
    <source>
        <dbReference type="Proteomes" id="UP001358417"/>
    </source>
</evidence>
<accession>A0AAV9NN39</accession>
<gene>
    <name evidence="4" type="ORF">LTR84_008147</name>
</gene>
<comment type="caution">
    <text evidence="4">The sequence shown here is derived from an EMBL/GenBank/DDBJ whole genome shotgun (WGS) entry which is preliminary data.</text>
</comment>
<dbReference type="Gene3D" id="3.40.50.720">
    <property type="entry name" value="NAD(P)-binding Rossmann-like Domain"/>
    <property type="match status" value="1"/>
</dbReference>
<dbReference type="Pfam" id="PF05368">
    <property type="entry name" value="NmrA"/>
    <property type="match status" value="1"/>
</dbReference>